<keyword evidence="1" id="KW-1133">Transmembrane helix</keyword>
<evidence type="ECO:0000313" key="2">
    <source>
        <dbReference type="EMBL" id="JAH89699.1"/>
    </source>
</evidence>
<dbReference type="EMBL" id="GBXM01018878">
    <property type="protein sequence ID" value="JAH89699.1"/>
    <property type="molecule type" value="Transcribed_RNA"/>
</dbReference>
<protein>
    <submittedName>
        <fullName evidence="2">Uncharacterized protein</fullName>
    </submittedName>
</protein>
<name>A0A0E9WH23_ANGAN</name>
<organism evidence="2">
    <name type="scientific">Anguilla anguilla</name>
    <name type="common">European freshwater eel</name>
    <name type="synonym">Muraena anguilla</name>
    <dbReference type="NCBI Taxonomy" id="7936"/>
    <lineage>
        <taxon>Eukaryota</taxon>
        <taxon>Metazoa</taxon>
        <taxon>Chordata</taxon>
        <taxon>Craniata</taxon>
        <taxon>Vertebrata</taxon>
        <taxon>Euteleostomi</taxon>
        <taxon>Actinopterygii</taxon>
        <taxon>Neopterygii</taxon>
        <taxon>Teleostei</taxon>
        <taxon>Anguilliformes</taxon>
        <taxon>Anguillidae</taxon>
        <taxon>Anguilla</taxon>
    </lineage>
</organism>
<evidence type="ECO:0000256" key="1">
    <source>
        <dbReference type="SAM" id="Phobius"/>
    </source>
</evidence>
<reference evidence="2" key="2">
    <citation type="journal article" date="2015" name="Fish Shellfish Immunol.">
        <title>Early steps in the European eel (Anguilla anguilla)-Vibrio vulnificus interaction in the gills: Role of the RtxA13 toxin.</title>
        <authorList>
            <person name="Callol A."/>
            <person name="Pajuelo D."/>
            <person name="Ebbesson L."/>
            <person name="Teles M."/>
            <person name="MacKenzie S."/>
            <person name="Amaro C."/>
        </authorList>
    </citation>
    <scope>NUCLEOTIDE SEQUENCE</scope>
</reference>
<proteinExistence type="predicted"/>
<accession>A0A0E9WH23</accession>
<sequence length="57" mass="6939">MHLLWKIISSLRTNKLSIYLNASKTAVFILFFYMFFLIAYTGLMLPRRYEPRGHYYE</sequence>
<keyword evidence="1" id="KW-0472">Membrane</keyword>
<keyword evidence="1" id="KW-0812">Transmembrane</keyword>
<reference evidence="2" key="1">
    <citation type="submission" date="2014-11" db="EMBL/GenBank/DDBJ databases">
        <authorList>
            <person name="Amaro Gonzalez C."/>
        </authorList>
    </citation>
    <scope>NUCLEOTIDE SEQUENCE</scope>
</reference>
<feature type="transmembrane region" description="Helical" evidence="1">
    <location>
        <begin position="26"/>
        <end position="45"/>
    </location>
</feature>
<dbReference type="AlphaFoldDB" id="A0A0E9WH23"/>